<proteinExistence type="predicted"/>
<keyword evidence="1" id="KW-0614">Plasmid</keyword>
<geneLocation type="plasmid" evidence="1">
    <name>pVH1</name>
</geneLocation>
<dbReference type="AlphaFoldDB" id="E5G5L4"/>
<sequence>MVQASGWKLAAGAIATMSGQEVWTQIKRGQVGNLSVPIWGRFNTLATYLCLEYGTPASSLSFATEPEKVAHQPVSHYQDLKV</sequence>
<reference evidence="1" key="1">
    <citation type="submission" date="2010-07" db="EMBL/GenBank/DDBJ databases">
        <title>Gene structure and function analysis of the virulence-related plasmid pVH1 from Vibrio harveyi VIB645.</title>
        <authorList>
            <person name="Hou X."/>
            <person name="Sun J."/>
            <person name="Sun B."/>
            <person name="Liu J."/>
            <person name="Zhang X."/>
        </authorList>
    </citation>
    <scope>NUCLEOTIDE SEQUENCE</scope>
    <source>
        <strain evidence="1">VIB645</strain>
        <plasmid evidence="1">pVH1</plasmid>
    </source>
</reference>
<evidence type="ECO:0000313" key="1">
    <source>
        <dbReference type="EMBL" id="ADQ53940.1"/>
    </source>
</evidence>
<dbReference type="EMBL" id="HM752261">
    <property type="protein sequence ID" value="ADQ53940.1"/>
    <property type="molecule type" value="Genomic_DNA"/>
</dbReference>
<name>E5G5L4_VIBHA</name>
<organism evidence="1">
    <name type="scientific">Vibrio harveyi</name>
    <name type="common">Beneckea harveyi</name>
    <dbReference type="NCBI Taxonomy" id="669"/>
    <lineage>
        <taxon>Bacteria</taxon>
        <taxon>Pseudomonadati</taxon>
        <taxon>Pseudomonadota</taxon>
        <taxon>Gammaproteobacteria</taxon>
        <taxon>Vibrionales</taxon>
        <taxon>Vibrionaceae</taxon>
        <taxon>Vibrio</taxon>
    </lineage>
</organism>
<accession>E5G5L4</accession>
<protein>
    <submittedName>
        <fullName evidence="1">Putative transposase</fullName>
    </submittedName>
</protein>